<feature type="transmembrane region" description="Helical" evidence="12">
    <location>
        <begin position="400"/>
        <end position="417"/>
    </location>
</feature>
<comment type="caution">
    <text evidence="15">The sequence shown here is derived from an EMBL/GenBank/DDBJ whole genome shotgun (WGS) entry which is preliminary data.</text>
</comment>
<dbReference type="CDD" id="cd00212">
    <property type="entry name" value="PTS_IIB_glc"/>
    <property type="match status" value="1"/>
</dbReference>
<keyword evidence="10 12" id="KW-0472">Membrane</keyword>
<keyword evidence="5" id="KW-0808">Transferase</keyword>
<dbReference type="InterPro" id="IPR003352">
    <property type="entry name" value="PTS_EIIC"/>
</dbReference>
<feature type="transmembrane region" description="Helical" evidence="12">
    <location>
        <begin position="107"/>
        <end position="131"/>
    </location>
</feature>
<dbReference type="PANTHER" id="PTHR30175">
    <property type="entry name" value="PHOSPHOTRANSFERASE SYSTEM TRANSPORT PROTEIN"/>
    <property type="match status" value="1"/>
</dbReference>
<dbReference type="PANTHER" id="PTHR30175:SF1">
    <property type="entry name" value="PTS SYSTEM ARBUTIN-, CELLOBIOSE-, AND SALICIN-SPECIFIC EIIBC COMPONENT-RELATED"/>
    <property type="match status" value="1"/>
</dbReference>
<dbReference type="InterPro" id="IPR036878">
    <property type="entry name" value="Glu_permease_IIB"/>
</dbReference>
<proteinExistence type="predicted"/>
<feature type="domain" description="PTS EIIB type-1" evidence="13">
    <location>
        <begin position="4"/>
        <end position="86"/>
    </location>
</feature>
<dbReference type="Pfam" id="PF02378">
    <property type="entry name" value="PTS_EIIC"/>
    <property type="match status" value="1"/>
</dbReference>
<keyword evidence="16" id="KW-1185">Reference proteome</keyword>
<evidence type="ECO:0000256" key="5">
    <source>
        <dbReference type="ARBA" id="ARBA00022679"/>
    </source>
</evidence>
<feature type="transmembrane region" description="Helical" evidence="12">
    <location>
        <begin position="276"/>
        <end position="302"/>
    </location>
</feature>
<evidence type="ECO:0000313" key="16">
    <source>
        <dbReference type="Proteomes" id="UP000295433"/>
    </source>
</evidence>
<dbReference type="InterPro" id="IPR001996">
    <property type="entry name" value="PTS_IIB_1"/>
</dbReference>
<evidence type="ECO:0000256" key="4">
    <source>
        <dbReference type="ARBA" id="ARBA00022597"/>
    </source>
</evidence>
<evidence type="ECO:0000256" key="2">
    <source>
        <dbReference type="ARBA" id="ARBA00022448"/>
    </source>
</evidence>
<dbReference type="Pfam" id="PF00367">
    <property type="entry name" value="PTS_EIIB"/>
    <property type="match status" value="1"/>
</dbReference>
<feature type="transmembrane region" description="Helical" evidence="12">
    <location>
        <begin position="241"/>
        <end position="264"/>
    </location>
</feature>
<feature type="transmembrane region" description="Helical" evidence="12">
    <location>
        <begin position="423"/>
        <end position="447"/>
    </location>
</feature>
<dbReference type="InterPro" id="IPR050558">
    <property type="entry name" value="PTS_Sugar-Specific_Components"/>
</dbReference>
<keyword evidence="3" id="KW-1003">Cell membrane</keyword>
<dbReference type="InterPro" id="IPR018113">
    <property type="entry name" value="PTrfase_EIIB_Cys"/>
</dbReference>
<feature type="transmembrane region" description="Helical" evidence="12">
    <location>
        <begin position="352"/>
        <end position="371"/>
    </location>
</feature>
<evidence type="ECO:0000259" key="14">
    <source>
        <dbReference type="PROSITE" id="PS51103"/>
    </source>
</evidence>
<dbReference type="GO" id="GO:0008982">
    <property type="term" value="F:protein-N(PI)-phosphohistidine-sugar phosphotransferase activity"/>
    <property type="evidence" value="ECO:0007669"/>
    <property type="project" value="InterPro"/>
</dbReference>
<organism evidence="15 16">
    <name type="scientific">Samsonia erythrinae</name>
    <dbReference type="NCBI Taxonomy" id="160434"/>
    <lineage>
        <taxon>Bacteria</taxon>
        <taxon>Pseudomonadati</taxon>
        <taxon>Pseudomonadota</taxon>
        <taxon>Gammaproteobacteria</taxon>
        <taxon>Enterobacterales</taxon>
        <taxon>Pectobacteriaceae</taxon>
        <taxon>Samsonia</taxon>
    </lineage>
</organism>
<reference evidence="15 16" key="1">
    <citation type="submission" date="2019-03" db="EMBL/GenBank/DDBJ databases">
        <title>Genomic Encyclopedia of Type Strains, Phase IV (KMG-IV): sequencing the most valuable type-strain genomes for metagenomic binning, comparative biology and taxonomic classification.</title>
        <authorList>
            <person name="Goeker M."/>
        </authorList>
    </citation>
    <scope>NUCLEOTIDE SEQUENCE [LARGE SCALE GENOMIC DNA]</scope>
    <source>
        <strain evidence="15 16">DSM 16730</strain>
    </source>
</reference>
<protein>
    <submittedName>
        <fullName evidence="15">PTS system IIA component (Glc family) /PTS system IIB component (Glc family) /PTS system IIC component (Glc family)</fullName>
    </submittedName>
</protein>
<dbReference type="FunFam" id="3.30.1360.60:FF:000001">
    <property type="entry name" value="PTS system glucose-specific IIBC component PtsG"/>
    <property type="match status" value="1"/>
</dbReference>
<evidence type="ECO:0000256" key="10">
    <source>
        <dbReference type="ARBA" id="ARBA00023136"/>
    </source>
</evidence>
<evidence type="ECO:0000256" key="8">
    <source>
        <dbReference type="ARBA" id="ARBA00022777"/>
    </source>
</evidence>
<feature type="active site" description="Phosphocysteine intermediate; for EIIB activity" evidence="11">
    <location>
        <position position="26"/>
    </location>
</feature>
<dbReference type="GO" id="GO:0016301">
    <property type="term" value="F:kinase activity"/>
    <property type="evidence" value="ECO:0007669"/>
    <property type="project" value="UniProtKB-KW"/>
</dbReference>
<keyword evidence="9 12" id="KW-1133">Transmembrane helix</keyword>
<dbReference type="GO" id="GO:0015771">
    <property type="term" value="P:trehalose transport"/>
    <property type="evidence" value="ECO:0007669"/>
    <property type="project" value="TreeGrafter"/>
</dbReference>
<sequence>MDYPKLAQTILKEIGGSDNIDSVMHCATRLRFQLKDKSRTSKERLEAIDGILTVIYSGGQVQLVAGEDVNKVYLELQKRIVSPTTTESRAVSKGNLFEQFVSVISGVFLPVLGVIAASGILKGFLTAALIAGVMNKDDGTYQILFIASDAMFYFMPIILGFSAGKTFNTNPYITATIGAALVYPMLIQLHQAETPLSFLHIPVMLMNYVQSVIPIIIAAWFTARLDHVLQKIIPVSLQLIFIPLSLLVIAVPATLLAIGPVSIYASKLLADGSLALYHLSPVVAGFLLAGVWQIAVIFGLHWAFIPIFINNIAVYGFDPINALLYCTVFAQTGAALAVAIKTRQTKLKTVAYTASLSGFLGITEPAIYGVNLPSRKPFIMASIGSAAGGAIAGFFSAKMFGGFASGGVFGIPMFISAEGMDWGFYGFCLSLFVAFLVSALLTITFGYKNDSVSILDENGPAS</sequence>
<evidence type="ECO:0000256" key="3">
    <source>
        <dbReference type="ARBA" id="ARBA00022475"/>
    </source>
</evidence>
<feature type="transmembrane region" description="Helical" evidence="12">
    <location>
        <begin position="377"/>
        <end position="395"/>
    </location>
</feature>
<evidence type="ECO:0000256" key="9">
    <source>
        <dbReference type="ARBA" id="ARBA00022989"/>
    </source>
</evidence>
<evidence type="ECO:0000256" key="7">
    <source>
        <dbReference type="ARBA" id="ARBA00022692"/>
    </source>
</evidence>
<dbReference type="PROSITE" id="PS01035">
    <property type="entry name" value="PTS_EIIB_TYPE_1_CYS"/>
    <property type="match status" value="1"/>
</dbReference>
<dbReference type="SUPFAM" id="SSF55604">
    <property type="entry name" value="Glucose permease domain IIB"/>
    <property type="match status" value="1"/>
</dbReference>
<dbReference type="AlphaFoldDB" id="A0A4R3VU70"/>
<dbReference type="GO" id="GO:0009401">
    <property type="term" value="P:phosphoenolpyruvate-dependent sugar phosphotransferase system"/>
    <property type="evidence" value="ECO:0007669"/>
    <property type="project" value="UniProtKB-KW"/>
</dbReference>
<keyword evidence="8" id="KW-0418">Kinase</keyword>
<feature type="transmembrane region" description="Helical" evidence="12">
    <location>
        <begin position="198"/>
        <end position="221"/>
    </location>
</feature>
<evidence type="ECO:0000256" key="6">
    <source>
        <dbReference type="ARBA" id="ARBA00022683"/>
    </source>
</evidence>
<evidence type="ECO:0000259" key="13">
    <source>
        <dbReference type="PROSITE" id="PS51098"/>
    </source>
</evidence>
<evidence type="ECO:0000313" key="15">
    <source>
        <dbReference type="EMBL" id="TCV08772.1"/>
    </source>
</evidence>
<dbReference type="GO" id="GO:0005886">
    <property type="term" value="C:plasma membrane"/>
    <property type="evidence" value="ECO:0007669"/>
    <property type="project" value="UniProtKB-SubCell"/>
</dbReference>
<dbReference type="RefSeq" id="WP_132452510.1">
    <property type="nucleotide sequence ID" value="NZ_JAWIZJ010000001.1"/>
</dbReference>
<dbReference type="InterPro" id="IPR013013">
    <property type="entry name" value="PTS_EIIC_1"/>
</dbReference>
<feature type="transmembrane region" description="Helical" evidence="12">
    <location>
        <begin position="169"/>
        <end position="186"/>
    </location>
</feature>
<evidence type="ECO:0000256" key="1">
    <source>
        <dbReference type="ARBA" id="ARBA00004651"/>
    </source>
</evidence>
<dbReference type="PROSITE" id="PS51098">
    <property type="entry name" value="PTS_EIIB_TYPE_1"/>
    <property type="match status" value="1"/>
</dbReference>
<feature type="transmembrane region" description="Helical" evidence="12">
    <location>
        <begin position="143"/>
        <end position="163"/>
    </location>
</feature>
<keyword evidence="7 12" id="KW-0812">Transmembrane</keyword>
<evidence type="ECO:0000256" key="11">
    <source>
        <dbReference type="PROSITE-ProRule" id="PRU00421"/>
    </source>
</evidence>
<keyword evidence="6" id="KW-0598">Phosphotransferase system</keyword>
<feature type="transmembrane region" description="Helical" evidence="12">
    <location>
        <begin position="322"/>
        <end position="340"/>
    </location>
</feature>
<name>A0A4R3VU70_9GAMM</name>
<dbReference type="EMBL" id="SMBY01000001">
    <property type="protein sequence ID" value="TCV08772.1"/>
    <property type="molecule type" value="Genomic_DNA"/>
</dbReference>
<comment type="subcellular location">
    <subcellularLocation>
        <location evidence="1">Cell membrane</location>
        <topology evidence="1">Multi-pass membrane protein</topology>
    </subcellularLocation>
</comment>
<gene>
    <name evidence="15" type="ORF">EDC54_101281</name>
</gene>
<feature type="domain" description="PTS EIIC type-1" evidence="14">
    <location>
        <begin position="102"/>
        <end position="457"/>
    </location>
</feature>
<dbReference type="OrthoDB" id="92465at2"/>
<dbReference type="Gene3D" id="3.30.1360.60">
    <property type="entry name" value="Glucose permease domain IIB"/>
    <property type="match status" value="1"/>
</dbReference>
<dbReference type="PROSITE" id="PS51103">
    <property type="entry name" value="PTS_EIIC_TYPE_1"/>
    <property type="match status" value="1"/>
</dbReference>
<keyword evidence="2" id="KW-0813">Transport</keyword>
<keyword evidence="4" id="KW-0762">Sugar transport</keyword>
<dbReference type="GO" id="GO:0090589">
    <property type="term" value="F:protein-phosphocysteine-trehalose phosphotransferase system transporter activity"/>
    <property type="evidence" value="ECO:0007669"/>
    <property type="project" value="TreeGrafter"/>
</dbReference>
<accession>A0A4R3VU70</accession>
<evidence type="ECO:0000256" key="12">
    <source>
        <dbReference type="SAM" id="Phobius"/>
    </source>
</evidence>
<dbReference type="Proteomes" id="UP000295433">
    <property type="component" value="Unassembled WGS sequence"/>
</dbReference>